<comment type="function">
    <text evidence="1">DNA polymerase III is a complex, multichain enzyme responsible for most of the replicative synthesis in bacteria. The epsilon subunit contain the editing function and is a proofreading 3'-5' exonuclease.</text>
</comment>
<name>A0A8I1Y8E8_BRAEL</name>
<dbReference type="PANTHER" id="PTHR30231">
    <property type="entry name" value="DNA POLYMERASE III SUBUNIT EPSILON"/>
    <property type="match status" value="1"/>
</dbReference>
<evidence type="ECO:0000313" key="4">
    <source>
        <dbReference type="EMBL" id="MBP1294165.1"/>
    </source>
</evidence>
<sequence>MRDTDLAIEPNPPEAMLSTSMDLAAMAEALSRSADFRVLRRLTPRIVSSLPAGQGTKTGILLDTETTGLDHRKDEIIELGMVKFDYLPDGRIVGVRDTFATFNEPSIPIPPEVTAITGITDEMVAGQRFDDAAVSAFVDEAVITIAHNSGFDRKFAERYWPIFEQKAWGCSMTEVDWRAHGFAGSQLGYLLNGAGFFHQAHRAVDDCHALLEVLDFTLPTTGAPALAVLLETARRKTVRIWAEQSPFELKDSLKRRGYRWSDGTDGRPKSWYVDVGESAVDDELAFLRTEVYLRDVEPRLQTLTAFTRFSCRV</sequence>
<dbReference type="AlphaFoldDB" id="A0A8I1Y8E8"/>
<comment type="subunit">
    <text evidence="2">DNA polymerase III contains a core (composed of alpha, epsilon and theta chains) that associates with a tau subunit. This core dimerizes to form the POLIII' complex. PolIII' associates with the gamma complex (composed of gamma, delta, delta', psi and chi chains) and with the beta chain to form the complete DNA polymerase III complex.</text>
</comment>
<dbReference type="Pfam" id="PF00929">
    <property type="entry name" value="RNase_T"/>
    <property type="match status" value="1"/>
</dbReference>
<organism evidence="4 5">
    <name type="scientific">Bradyrhizobium elkanii</name>
    <dbReference type="NCBI Taxonomy" id="29448"/>
    <lineage>
        <taxon>Bacteria</taxon>
        <taxon>Pseudomonadati</taxon>
        <taxon>Pseudomonadota</taxon>
        <taxon>Alphaproteobacteria</taxon>
        <taxon>Hyphomicrobiales</taxon>
        <taxon>Nitrobacteraceae</taxon>
        <taxon>Bradyrhizobium</taxon>
    </lineage>
</organism>
<dbReference type="EMBL" id="JAFICZ010000001">
    <property type="protein sequence ID" value="MBP1294165.1"/>
    <property type="molecule type" value="Genomic_DNA"/>
</dbReference>
<comment type="caution">
    <text evidence="4">The sequence shown here is derived from an EMBL/GenBank/DDBJ whole genome shotgun (WGS) entry which is preliminary data.</text>
</comment>
<feature type="domain" description="Exonuclease" evidence="3">
    <location>
        <begin position="58"/>
        <end position="223"/>
    </location>
</feature>
<dbReference type="InterPro" id="IPR012337">
    <property type="entry name" value="RNaseH-like_sf"/>
</dbReference>
<dbReference type="InterPro" id="IPR036397">
    <property type="entry name" value="RNaseH_sf"/>
</dbReference>
<dbReference type="GO" id="GO:0008408">
    <property type="term" value="F:3'-5' exonuclease activity"/>
    <property type="evidence" value="ECO:0007669"/>
    <property type="project" value="TreeGrafter"/>
</dbReference>
<keyword evidence="4" id="KW-0808">Transferase</keyword>
<dbReference type="SUPFAM" id="SSF53098">
    <property type="entry name" value="Ribonuclease H-like"/>
    <property type="match status" value="1"/>
</dbReference>
<accession>A0A8I1Y8E8</accession>
<dbReference type="SMART" id="SM00479">
    <property type="entry name" value="EXOIII"/>
    <property type="match status" value="1"/>
</dbReference>
<evidence type="ECO:0000256" key="1">
    <source>
        <dbReference type="ARBA" id="ARBA00025483"/>
    </source>
</evidence>
<dbReference type="GO" id="GO:0005829">
    <property type="term" value="C:cytosol"/>
    <property type="evidence" value="ECO:0007669"/>
    <property type="project" value="TreeGrafter"/>
</dbReference>
<protein>
    <submittedName>
        <fullName evidence="4">DNA polymerase-3 subunit epsilon</fullName>
        <ecNumber evidence="4">2.7.7.7</ecNumber>
    </submittedName>
</protein>
<dbReference type="PANTHER" id="PTHR30231:SF37">
    <property type="entry name" value="EXODEOXYRIBONUCLEASE 10"/>
    <property type="match status" value="1"/>
</dbReference>
<reference evidence="4" key="1">
    <citation type="submission" date="2021-02" db="EMBL/GenBank/DDBJ databases">
        <title>Genomic Encyclopedia of Type Strains, Phase IV (KMG-V): Genome sequencing to study the core and pangenomes of soil and plant-associated prokaryotes.</title>
        <authorList>
            <person name="Whitman W."/>
        </authorList>
    </citation>
    <scope>NUCLEOTIDE SEQUENCE</scope>
    <source>
        <strain evidence="4">USDA 406</strain>
    </source>
</reference>
<proteinExistence type="predicted"/>
<evidence type="ECO:0000259" key="3">
    <source>
        <dbReference type="SMART" id="SM00479"/>
    </source>
</evidence>
<dbReference type="Gene3D" id="3.30.420.10">
    <property type="entry name" value="Ribonuclease H-like superfamily/Ribonuclease H"/>
    <property type="match status" value="1"/>
</dbReference>
<dbReference type="FunFam" id="3.30.420.10:FF:000045">
    <property type="entry name" value="3'-5' exonuclease DinG"/>
    <property type="match status" value="1"/>
</dbReference>
<dbReference type="GO" id="GO:0003676">
    <property type="term" value="F:nucleic acid binding"/>
    <property type="evidence" value="ECO:0007669"/>
    <property type="project" value="InterPro"/>
</dbReference>
<dbReference type="InterPro" id="IPR013520">
    <property type="entry name" value="Ribonucl_H"/>
</dbReference>
<dbReference type="Proteomes" id="UP000673383">
    <property type="component" value="Unassembled WGS sequence"/>
</dbReference>
<dbReference type="GO" id="GO:0003887">
    <property type="term" value="F:DNA-directed DNA polymerase activity"/>
    <property type="evidence" value="ECO:0007669"/>
    <property type="project" value="UniProtKB-EC"/>
</dbReference>
<dbReference type="CDD" id="cd06127">
    <property type="entry name" value="DEDDh"/>
    <property type="match status" value="1"/>
</dbReference>
<gene>
    <name evidence="4" type="ORF">JOH49_003918</name>
</gene>
<dbReference type="NCBIfam" id="NF006615">
    <property type="entry name" value="PRK09182.1"/>
    <property type="match status" value="1"/>
</dbReference>
<evidence type="ECO:0000256" key="2">
    <source>
        <dbReference type="ARBA" id="ARBA00026073"/>
    </source>
</evidence>
<keyword evidence="4" id="KW-0548">Nucleotidyltransferase</keyword>
<evidence type="ECO:0000313" key="5">
    <source>
        <dbReference type="Proteomes" id="UP000673383"/>
    </source>
</evidence>
<dbReference type="GO" id="GO:0045004">
    <property type="term" value="P:DNA replication proofreading"/>
    <property type="evidence" value="ECO:0007669"/>
    <property type="project" value="TreeGrafter"/>
</dbReference>
<dbReference type="EC" id="2.7.7.7" evidence="4"/>